<evidence type="ECO:0000313" key="3">
    <source>
        <dbReference type="Proteomes" id="UP000001444"/>
    </source>
</evidence>
<keyword evidence="3" id="KW-1185">Reference proteome</keyword>
<dbReference type="eggNOG" id="COG3779">
    <property type="taxonomic scope" value="Bacteria"/>
</dbReference>
<reference evidence="2 3" key="1">
    <citation type="journal article" date="2010" name="Mol. Plant Microbe Interact.">
        <title>Streptomyces scabies 87-22 contains a coronafacic acid-like biosynthetic cluster that contributes to plant-microbe interactions.</title>
        <authorList>
            <person name="Bignell D.R."/>
            <person name="Seipke R.F."/>
            <person name="Huguet-Tapia J.C."/>
            <person name="Chambers A.H."/>
            <person name="Parry R.J."/>
            <person name="Loria R."/>
        </authorList>
    </citation>
    <scope>NUCLEOTIDE SEQUENCE [LARGE SCALE GENOMIC DNA]</scope>
    <source>
        <strain evidence="2 3">87.22</strain>
    </source>
</reference>
<evidence type="ECO:0000313" key="2">
    <source>
        <dbReference type="EMBL" id="CBG71496.1"/>
    </source>
</evidence>
<protein>
    <recommendedName>
        <fullName evidence="4">DUF4261 domain-containing protein</fullName>
    </recommendedName>
</protein>
<evidence type="ECO:0008006" key="4">
    <source>
        <dbReference type="Google" id="ProtNLM"/>
    </source>
</evidence>
<name>C9Z7A2_STRSW</name>
<accession>C9Z7A2</accession>
<dbReference type="KEGG" id="scb:SCAB_44331"/>
<proteinExistence type="predicted"/>
<dbReference type="EMBL" id="FN554889">
    <property type="protein sequence ID" value="CBG71496.1"/>
    <property type="molecule type" value="Genomic_DNA"/>
</dbReference>
<gene>
    <name evidence="2" type="ordered locus">SCAB_44331</name>
</gene>
<evidence type="ECO:0000256" key="1">
    <source>
        <dbReference type="SAM" id="MobiDB-lite"/>
    </source>
</evidence>
<sequence>MPMSKAWQGHVIEGTRFVVPAYGVTPRHVLCAIGVGLDPDVLGRVVEEAGGGDFELDEFQQEPDPRMRECFDAALGSRQITGDDGFGESDWAAVDAHDSVVYVLSPPISQATGLDVSRRTLAVTAALLAHGATAVKNESSGVTCGRERWLALASEAAAAETVDDLASALVRAWVAPVIYDGEVYHSCGMHLLGEADVELAPGTTGVPEPKLMLDWMATMQIASYYLLTEQPEHGVQDGEGFRIAEDAPRWIMNRLECERFEDDDFFHNPYGYWRLTPAARGPQRRAKLRKRNPRATLRTRRTG</sequence>
<organism evidence="2 3">
    <name type="scientific">Streptomyces scabiei (strain 87.22)</name>
    <dbReference type="NCBI Taxonomy" id="680198"/>
    <lineage>
        <taxon>Bacteria</taxon>
        <taxon>Bacillati</taxon>
        <taxon>Actinomycetota</taxon>
        <taxon>Actinomycetes</taxon>
        <taxon>Kitasatosporales</taxon>
        <taxon>Streptomycetaceae</taxon>
        <taxon>Streptomyces</taxon>
    </lineage>
</organism>
<dbReference type="HOGENOM" id="CLU_997059_0_0_11"/>
<dbReference type="Proteomes" id="UP000001444">
    <property type="component" value="Chromosome"/>
</dbReference>
<feature type="compositionally biased region" description="Basic residues" evidence="1">
    <location>
        <begin position="282"/>
        <end position="303"/>
    </location>
</feature>
<dbReference type="STRING" id="680198.SCAB_44331"/>
<dbReference type="AlphaFoldDB" id="C9Z7A2"/>
<feature type="region of interest" description="Disordered" evidence="1">
    <location>
        <begin position="281"/>
        <end position="303"/>
    </location>
</feature>